<evidence type="ECO:0000313" key="3">
    <source>
        <dbReference type="Proteomes" id="UP000526083"/>
    </source>
</evidence>
<evidence type="ECO:0000256" key="1">
    <source>
        <dbReference type="SAM" id="Phobius"/>
    </source>
</evidence>
<protein>
    <submittedName>
        <fullName evidence="2">Uncharacterized protein</fullName>
    </submittedName>
</protein>
<evidence type="ECO:0000313" key="2">
    <source>
        <dbReference type="EMBL" id="MBA8815556.1"/>
    </source>
</evidence>
<feature type="transmembrane region" description="Helical" evidence="1">
    <location>
        <begin position="20"/>
        <end position="42"/>
    </location>
</feature>
<accession>A0A7W3JME5</accession>
<dbReference type="AlphaFoldDB" id="A0A7W3JME5"/>
<dbReference type="EMBL" id="JACGWY010000001">
    <property type="protein sequence ID" value="MBA8815556.1"/>
    <property type="molecule type" value="Genomic_DNA"/>
</dbReference>
<comment type="caution">
    <text evidence="2">The sequence shown here is derived from an EMBL/GenBank/DDBJ whole genome shotgun (WGS) entry which is preliminary data.</text>
</comment>
<keyword evidence="3" id="KW-1185">Reference proteome</keyword>
<organism evidence="2 3">
    <name type="scientific">Microbacterium halimionae</name>
    <dbReference type="NCBI Taxonomy" id="1526413"/>
    <lineage>
        <taxon>Bacteria</taxon>
        <taxon>Bacillati</taxon>
        <taxon>Actinomycetota</taxon>
        <taxon>Actinomycetes</taxon>
        <taxon>Micrococcales</taxon>
        <taxon>Microbacteriaceae</taxon>
        <taxon>Microbacterium</taxon>
    </lineage>
</organism>
<keyword evidence="1" id="KW-1133">Transmembrane helix</keyword>
<gene>
    <name evidence="2" type="ORF">FHX48_000608</name>
</gene>
<name>A0A7W3JME5_9MICO</name>
<dbReference type="Proteomes" id="UP000526083">
    <property type="component" value="Unassembled WGS sequence"/>
</dbReference>
<keyword evidence="1" id="KW-0812">Transmembrane</keyword>
<proteinExistence type="predicted"/>
<sequence>MSPFDEGLPAVDNLDAELRSAVQAAAVVAAADGQLMVITSGWRSGRRRYGRSARGPRGP</sequence>
<dbReference type="RefSeq" id="WP_167048478.1">
    <property type="nucleotide sequence ID" value="NZ_JAAOZB010000002.1"/>
</dbReference>
<keyword evidence="1" id="KW-0472">Membrane</keyword>
<reference evidence="2 3" key="1">
    <citation type="submission" date="2020-07" db="EMBL/GenBank/DDBJ databases">
        <title>Sequencing the genomes of 1000 actinobacteria strains.</title>
        <authorList>
            <person name="Klenk H.-P."/>
        </authorList>
    </citation>
    <scope>NUCLEOTIDE SEQUENCE [LARGE SCALE GENOMIC DNA]</scope>
    <source>
        <strain evidence="2 3">DSM 27576</strain>
    </source>
</reference>